<feature type="transmembrane region" description="Helical" evidence="1">
    <location>
        <begin position="70"/>
        <end position="92"/>
    </location>
</feature>
<feature type="transmembrane region" description="Helical" evidence="1">
    <location>
        <begin position="12"/>
        <end position="41"/>
    </location>
</feature>
<proteinExistence type="predicted"/>
<keyword evidence="1" id="KW-1133">Transmembrane helix</keyword>
<evidence type="ECO:0000313" key="2">
    <source>
        <dbReference type="EMBL" id="PYE01715.1"/>
    </source>
</evidence>
<organism evidence="2 3">
    <name type="scientific">Prochlorococcus marinus XMU1408</name>
    <dbReference type="NCBI Taxonomy" id="2213228"/>
    <lineage>
        <taxon>Bacteria</taxon>
        <taxon>Bacillati</taxon>
        <taxon>Cyanobacteriota</taxon>
        <taxon>Cyanophyceae</taxon>
        <taxon>Synechococcales</taxon>
        <taxon>Prochlorococcaceae</taxon>
        <taxon>Prochlorococcus</taxon>
    </lineage>
</organism>
<dbReference type="OrthoDB" id="9888275at2"/>
<comment type="caution">
    <text evidence="2">The sequence shown here is derived from an EMBL/GenBank/DDBJ whole genome shotgun (WGS) entry which is preliminary data.</text>
</comment>
<keyword evidence="1" id="KW-0812">Transmembrane</keyword>
<keyword evidence="1" id="KW-0472">Membrane</keyword>
<accession>A0A318REG6</accession>
<sequence>MPAILIPRIDFIANLSFIIAFFLLVKTNLLLLLLICIAFIVKNNSNYRFSLLLKLKGAELSKSDYECVNLYAWCTLLRYFLIGVASNQIILFF</sequence>
<dbReference type="EMBL" id="QJUE01000004">
    <property type="protein sequence ID" value="PYE01715.1"/>
    <property type="molecule type" value="Genomic_DNA"/>
</dbReference>
<gene>
    <name evidence="2" type="ORF">DNJ73_05935</name>
</gene>
<dbReference type="Proteomes" id="UP000247807">
    <property type="component" value="Unassembled WGS sequence"/>
</dbReference>
<evidence type="ECO:0000256" key="1">
    <source>
        <dbReference type="SAM" id="Phobius"/>
    </source>
</evidence>
<dbReference type="AlphaFoldDB" id="A0A318REG6"/>
<name>A0A318REG6_PROMR</name>
<protein>
    <submittedName>
        <fullName evidence="2">Uncharacterized protein</fullName>
    </submittedName>
</protein>
<evidence type="ECO:0000313" key="3">
    <source>
        <dbReference type="Proteomes" id="UP000247807"/>
    </source>
</evidence>
<reference evidence="2 3" key="1">
    <citation type="journal article" date="2018" name="Appl. Environ. Microbiol.">
        <title>Genome rearrangement shapes Prochlorococcus ecological adaptation.</title>
        <authorList>
            <person name="Yan W."/>
            <person name="Wei S."/>
            <person name="Wang Q."/>
            <person name="Xiao X."/>
            <person name="Zeng Q."/>
            <person name="Jiao N."/>
            <person name="Zhang R."/>
        </authorList>
    </citation>
    <scope>NUCLEOTIDE SEQUENCE [LARGE SCALE GENOMIC DNA]</scope>
    <source>
        <strain evidence="2 3">XMU1408</strain>
    </source>
</reference>